<dbReference type="InterPro" id="IPR012338">
    <property type="entry name" value="Beta-lactam/transpept-like"/>
</dbReference>
<reference evidence="13 14" key="1">
    <citation type="journal article" date="2009" name="Int. J. Syst. Evol. Microbiol.">
        <title>Paenibacillus contaminans sp. nov., isolated from a contaminated laboratory plate.</title>
        <authorList>
            <person name="Chou J.H."/>
            <person name="Lee J.H."/>
            <person name="Lin M.C."/>
            <person name="Chang P.S."/>
            <person name="Arun A.B."/>
            <person name="Young C.C."/>
            <person name="Chen W.M."/>
        </authorList>
    </citation>
    <scope>NUCLEOTIDE SEQUENCE [LARGE SCALE GENOMIC DNA]</scope>
    <source>
        <strain evidence="13 14">CKOBP-6</strain>
    </source>
</reference>
<organism evidence="13 14">
    <name type="scientific">Paenibacillus contaminans</name>
    <dbReference type="NCBI Taxonomy" id="450362"/>
    <lineage>
        <taxon>Bacteria</taxon>
        <taxon>Bacillati</taxon>
        <taxon>Bacillota</taxon>
        <taxon>Bacilli</taxon>
        <taxon>Bacillales</taxon>
        <taxon>Paenibacillaceae</taxon>
        <taxon>Paenibacillus</taxon>
    </lineage>
</organism>
<dbReference type="InterPro" id="IPR005311">
    <property type="entry name" value="PBP_dimer"/>
</dbReference>
<evidence type="ECO:0000313" key="13">
    <source>
        <dbReference type="EMBL" id="RAV19085.1"/>
    </source>
</evidence>
<dbReference type="InterPro" id="IPR050515">
    <property type="entry name" value="Beta-lactam/transpept"/>
</dbReference>
<dbReference type="Pfam" id="PF03717">
    <property type="entry name" value="PBP_dimer"/>
    <property type="match status" value="1"/>
</dbReference>
<dbReference type="GO" id="GO:0071555">
    <property type="term" value="P:cell wall organization"/>
    <property type="evidence" value="ECO:0007669"/>
    <property type="project" value="UniProtKB-KW"/>
</dbReference>
<dbReference type="RefSeq" id="WP_113033291.1">
    <property type="nucleotide sequence ID" value="NZ_QMFB01000014.1"/>
</dbReference>
<keyword evidence="5" id="KW-0812">Transmembrane</keyword>
<evidence type="ECO:0000259" key="12">
    <source>
        <dbReference type="Pfam" id="PF03717"/>
    </source>
</evidence>
<evidence type="ECO:0000256" key="3">
    <source>
        <dbReference type="ARBA" id="ARBA00007171"/>
    </source>
</evidence>
<dbReference type="Proteomes" id="UP000250369">
    <property type="component" value="Unassembled WGS sequence"/>
</dbReference>
<evidence type="ECO:0000256" key="2">
    <source>
        <dbReference type="ARBA" id="ARBA00004236"/>
    </source>
</evidence>
<dbReference type="Gene3D" id="3.40.710.10">
    <property type="entry name" value="DD-peptidase/beta-lactamase superfamily"/>
    <property type="match status" value="1"/>
</dbReference>
<dbReference type="GO" id="GO:0008658">
    <property type="term" value="F:penicillin binding"/>
    <property type="evidence" value="ECO:0007669"/>
    <property type="project" value="InterPro"/>
</dbReference>
<sequence length="653" mass="71881">MTFRLNLFFFSVFFLFSVLLVRLAYLQFVEGEDLKASETFIDYKPTPIAPIRGNIYDSNGHPIAVSKPVQSLYFRVEVGQSDDDIIEIAYGLEGIFEEHGKAGQETLTAADILKRMDVGINLDKSKAKNPSFYNVPRRIKTDLSKDEAAVITEHRDELQGIEIVEESIRQYDPQSIAAQLVGYLKRFNAAREKQNGLAYYKEQPKGEYMDTEDVGFDGIELMYQEQLRGKKGLKTYPVNAINKIIGIPEIAPPTRGNNIYLTINKDVQLVAEQAITDQIQLLQQKDYGLGKGMAARSGYAVAMEVDTGRVVAMASMPDYDTNIWTGSSIPVEAYNKIRQFVNNGTIRTSYPDYPEKEMNAHTNSLVFLGSTIKPLTVLIGLNERLFGLRETYYDPGYYVFGADNSRIINSDGYANGSLNATSAIQKSSNTFMSAMIGVPLWNKYGREKGTAMQVWADYLAKFGLGVSTGSGMPGEYNGANDFFANAKQSSIMSAMVYASWGQNERYTTLQLAQFAATLASRGKRIKPQFVEKIVDPNNNTVQQLEPVVLDEVKFASEHWDAVIAGMKSSAEGIDTLPYNVARKTGTSTQDVSNGKSKVDNAVLIAFAPAEKPKLAVAVVVPEGGFGKYGAAPIAAKIFEAYDKAVGGLSGAVK</sequence>
<comment type="subcellular location">
    <subcellularLocation>
        <location evidence="2">Cell membrane</location>
    </subcellularLocation>
    <subcellularLocation>
        <location evidence="1">Membrane</location>
        <topology evidence="1">Single-pass membrane protein</topology>
    </subcellularLocation>
</comment>
<gene>
    <name evidence="13" type="ORF">DQG23_23015</name>
</gene>
<proteinExistence type="inferred from homology"/>
<dbReference type="PANTHER" id="PTHR30627">
    <property type="entry name" value="PEPTIDOGLYCAN D,D-TRANSPEPTIDASE"/>
    <property type="match status" value="1"/>
</dbReference>
<keyword evidence="8" id="KW-1133">Transmembrane helix</keyword>
<dbReference type="GO" id="GO:0009252">
    <property type="term" value="P:peptidoglycan biosynthetic process"/>
    <property type="evidence" value="ECO:0007669"/>
    <property type="project" value="UniProtKB-KW"/>
</dbReference>
<evidence type="ECO:0000256" key="5">
    <source>
        <dbReference type="ARBA" id="ARBA00022692"/>
    </source>
</evidence>
<evidence type="ECO:0000256" key="8">
    <source>
        <dbReference type="ARBA" id="ARBA00022989"/>
    </source>
</evidence>
<dbReference type="InterPro" id="IPR036138">
    <property type="entry name" value="PBP_dimer_sf"/>
</dbReference>
<keyword evidence="10" id="KW-0961">Cell wall biogenesis/degradation</keyword>
<keyword evidence="14" id="KW-1185">Reference proteome</keyword>
<dbReference type="EMBL" id="QMFB01000014">
    <property type="protein sequence ID" value="RAV19085.1"/>
    <property type="molecule type" value="Genomic_DNA"/>
</dbReference>
<dbReference type="SUPFAM" id="SSF56601">
    <property type="entry name" value="beta-lactamase/transpeptidase-like"/>
    <property type="match status" value="1"/>
</dbReference>
<keyword evidence="7" id="KW-0573">Peptidoglycan synthesis</keyword>
<evidence type="ECO:0000256" key="4">
    <source>
        <dbReference type="ARBA" id="ARBA00022475"/>
    </source>
</evidence>
<dbReference type="PANTHER" id="PTHR30627:SF2">
    <property type="entry name" value="PEPTIDOGLYCAN D,D-TRANSPEPTIDASE MRDA"/>
    <property type="match status" value="1"/>
</dbReference>
<evidence type="ECO:0000256" key="1">
    <source>
        <dbReference type="ARBA" id="ARBA00004167"/>
    </source>
</evidence>
<comment type="caution">
    <text evidence="13">The sequence shown here is derived from an EMBL/GenBank/DDBJ whole genome shotgun (WGS) entry which is preliminary data.</text>
</comment>
<evidence type="ECO:0000256" key="10">
    <source>
        <dbReference type="ARBA" id="ARBA00023316"/>
    </source>
</evidence>
<keyword evidence="4" id="KW-1003">Cell membrane</keyword>
<accession>A0A329MGQ8</accession>
<name>A0A329MGQ8_9BACL</name>
<comment type="similarity">
    <text evidence="3">Belongs to the transpeptidase family.</text>
</comment>
<dbReference type="SUPFAM" id="SSF56519">
    <property type="entry name" value="Penicillin binding protein dimerisation domain"/>
    <property type="match status" value="1"/>
</dbReference>
<dbReference type="InterPro" id="IPR001460">
    <property type="entry name" value="PCN-bd_Tpept"/>
</dbReference>
<feature type="domain" description="Penicillin-binding protein dimerisation" evidence="12">
    <location>
        <begin position="48"/>
        <end position="245"/>
    </location>
</feature>
<dbReference type="GO" id="GO:0005886">
    <property type="term" value="C:plasma membrane"/>
    <property type="evidence" value="ECO:0007669"/>
    <property type="project" value="UniProtKB-SubCell"/>
</dbReference>
<dbReference type="GO" id="GO:0071972">
    <property type="term" value="F:peptidoglycan L,D-transpeptidase activity"/>
    <property type="evidence" value="ECO:0007669"/>
    <property type="project" value="TreeGrafter"/>
</dbReference>
<dbReference type="GO" id="GO:0008360">
    <property type="term" value="P:regulation of cell shape"/>
    <property type="evidence" value="ECO:0007669"/>
    <property type="project" value="UniProtKB-KW"/>
</dbReference>
<keyword evidence="6" id="KW-0133">Cell shape</keyword>
<evidence type="ECO:0000259" key="11">
    <source>
        <dbReference type="Pfam" id="PF00905"/>
    </source>
</evidence>
<dbReference type="AlphaFoldDB" id="A0A329MGQ8"/>
<feature type="domain" description="Penicillin-binding protein transpeptidase" evidence="11">
    <location>
        <begin position="298"/>
        <end position="638"/>
    </location>
</feature>
<evidence type="ECO:0000256" key="9">
    <source>
        <dbReference type="ARBA" id="ARBA00023136"/>
    </source>
</evidence>
<dbReference type="OrthoDB" id="9770103at2"/>
<protein>
    <submittedName>
        <fullName evidence="13">Penicillin-binding protein 2</fullName>
    </submittedName>
</protein>
<evidence type="ECO:0000313" key="14">
    <source>
        <dbReference type="Proteomes" id="UP000250369"/>
    </source>
</evidence>
<keyword evidence="9" id="KW-0472">Membrane</keyword>
<dbReference type="Pfam" id="PF00905">
    <property type="entry name" value="Transpeptidase"/>
    <property type="match status" value="1"/>
</dbReference>
<evidence type="ECO:0000256" key="6">
    <source>
        <dbReference type="ARBA" id="ARBA00022960"/>
    </source>
</evidence>
<dbReference type="Gene3D" id="3.90.1310.10">
    <property type="entry name" value="Penicillin-binding protein 2a (Domain 2)"/>
    <property type="match status" value="1"/>
</dbReference>
<evidence type="ECO:0000256" key="7">
    <source>
        <dbReference type="ARBA" id="ARBA00022984"/>
    </source>
</evidence>